<organism evidence="6 7">
    <name type="scientific">Amycolatopsis ultiminotia</name>
    <dbReference type="NCBI Taxonomy" id="543629"/>
    <lineage>
        <taxon>Bacteria</taxon>
        <taxon>Bacillati</taxon>
        <taxon>Actinomycetota</taxon>
        <taxon>Actinomycetes</taxon>
        <taxon>Pseudonocardiales</taxon>
        <taxon>Pseudonocardiaceae</taxon>
        <taxon>Amycolatopsis</taxon>
    </lineage>
</organism>
<protein>
    <submittedName>
        <fullName evidence="6">NAD(P)-dependent oxidoreductase</fullName>
    </submittedName>
</protein>
<dbReference type="InterPro" id="IPR013328">
    <property type="entry name" value="6PGD_dom2"/>
</dbReference>
<dbReference type="InterPro" id="IPR051265">
    <property type="entry name" value="HIBADH-related_NP60_sf"/>
</dbReference>
<evidence type="ECO:0000256" key="1">
    <source>
        <dbReference type="ARBA" id="ARBA00009080"/>
    </source>
</evidence>
<dbReference type="PANTHER" id="PTHR43580:SF2">
    <property type="entry name" value="CYTOKINE-LIKE NUCLEAR FACTOR N-PAC"/>
    <property type="match status" value="1"/>
</dbReference>
<dbReference type="Pfam" id="PF03446">
    <property type="entry name" value="NAD_binding_2"/>
    <property type="match status" value="1"/>
</dbReference>
<feature type="domain" description="3-hydroxyisobutyrate dehydrogenase-like NAD-binding" evidence="5">
    <location>
        <begin position="174"/>
        <end position="290"/>
    </location>
</feature>
<dbReference type="EMBL" id="BAAAZN010000001">
    <property type="protein sequence ID" value="GAA3527395.1"/>
    <property type="molecule type" value="Genomic_DNA"/>
</dbReference>
<dbReference type="InterPro" id="IPR008927">
    <property type="entry name" value="6-PGluconate_DH-like_C_sf"/>
</dbReference>
<sequence length="302" mass="31780">MPSPNPRIGWIGLGRMGTRMADRLIDAGHTISACNRTKSKLAQWRTDHVVPVDTPADLADCDVVFITVSGPADLLAVTTGPDGLLSRDGTGENRTVVDCSTVSPEVSAETRHAAEEAGWSFLAAPISGNPDVVAAGGACVVASGPRASFERVSALLEEIARAAVYAGDGEVARLAKLGHNLLLGLITQSLAEVLALMDKAGIEREDFFAFLGHTVLSSTFITAKSGPLIRRDYQPPTFTTTLLRKDFDLGLDQARELGVPLPLAAATRELIQSCIGLGHGQDDFAALYELQALVSGLPAPEA</sequence>
<dbReference type="SUPFAM" id="SSF48179">
    <property type="entry name" value="6-phosphogluconate dehydrogenase C-terminal domain-like"/>
    <property type="match status" value="1"/>
</dbReference>
<feature type="domain" description="6-phosphogluconate dehydrogenase NADP-binding" evidence="4">
    <location>
        <begin position="7"/>
        <end position="167"/>
    </location>
</feature>
<dbReference type="Gene3D" id="1.10.1040.10">
    <property type="entry name" value="N-(1-d-carboxylethyl)-l-norvaline Dehydrogenase, domain 2"/>
    <property type="match status" value="1"/>
</dbReference>
<evidence type="ECO:0000313" key="6">
    <source>
        <dbReference type="EMBL" id="GAA3527395.1"/>
    </source>
</evidence>
<comment type="caution">
    <text evidence="6">The sequence shown here is derived from an EMBL/GenBank/DDBJ whole genome shotgun (WGS) entry which is preliminary data.</text>
</comment>
<evidence type="ECO:0000313" key="7">
    <source>
        <dbReference type="Proteomes" id="UP001500689"/>
    </source>
</evidence>
<dbReference type="InterPro" id="IPR029154">
    <property type="entry name" value="HIBADH-like_NADP-bd"/>
</dbReference>
<evidence type="ECO:0000259" key="5">
    <source>
        <dbReference type="Pfam" id="PF14833"/>
    </source>
</evidence>
<evidence type="ECO:0000256" key="3">
    <source>
        <dbReference type="ARBA" id="ARBA00023027"/>
    </source>
</evidence>
<keyword evidence="2" id="KW-0560">Oxidoreductase</keyword>
<comment type="similarity">
    <text evidence="1">Belongs to the HIBADH-related family.</text>
</comment>
<dbReference type="Gene3D" id="3.40.50.720">
    <property type="entry name" value="NAD(P)-binding Rossmann-like Domain"/>
    <property type="match status" value="1"/>
</dbReference>
<dbReference type="Proteomes" id="UP001500689">
    <property type="component" value="Unassembled WGS sequence"/>
</dbReference>
<proteinExistence type="inferred from homology"/>
<dbReference type="InterPro" id="IPR015815">
    <property type="entry name" value="HIBADH-related"/>
</dbReference>
<name>A0ABP6V2Y4_9PSEU</name>
<dbReference type="PANTHER" id="PTHR43580">
    <property type="entry name" value="OXIDOREDUCTASE GLYR1-RELATED"/>
    <property type="match status" value="1"/>
</dbReference>
<dbReference type="SUPFAM" id="SSF51735">
    <property type="entry name" value="NAD(P)-binding Rossmann-fold domains"/>
    <property type="match status" value="1"/>
</dbReference>
<keyword evidence="7" id="KW-1185">Reference proteome</keyword>
<dbReference type="Pfam" id="PF14833">
    <property type="entry name" value="NAD_binding_11"/>
    <property type="match status" value="1"/>
</dbReference>
<evidence type="ECO:0000256" key="2">
    <source>
        <dbReference type="ARBA" id="ARBA00023002"/>
    </source>
</evidence>
<accession>A0ABP6V2Y4</accession>
<evidence type="ECO:0000259" key="4">
    <source>
        <dbReference type="Pfam" id="PF03446"/>
    </source>
</evidence>
<dbReference type="InterPro" id="IPR036291">
    <property type="entry name" value="NAD(P)-bd_dom_sf"/>
</dbReference>
<dbReference type="PIRSF" id="PIRSF000103">
    <property type="entry name" value="HIBADH"/>
    <property type="match status" value="1"/>
</dbReference>
<dbReference type="RefSeq" id="WP_344855331.1">
    <property type="nucleotide sequence ID" value="NZ_BAAAZN010000001.1"/>
</dbReference>
<reference evidence="7" key="1">
    <citation type="journal article" date="2019" name="Int. J. Syst. Evol. Microbiol.">
        <title>The Global Catalogue of Microorganisms (GCM) 10K type strain sequencing project: providing services to taxonomists for standard genome sequencing and annotation.</title>
        <authorList>
            <consortium name="The Broad Institute Genomics Platform"/>
            <consortium name="The Broad Institute Genome Sequencing Center for Infectious Disease"/>
            <person name="Wu L."/>
            <person name="Ma J."/>
        </authorList>
    </citation>
    <scope>NUCLEOTIDE SEQUENCE [LARGE SCALE GENOMIC DNA]</scope>
    <source>
        <strain evidence="7">JCM 16898</strain>
    </source>
</reference>
<keyword evidence="3" id="KW-0520">NAD</keyword>
<gene>
    <name evidence="6" type="ORF">GCM10022222_08000</name>
</gene>
<dbReference type="InterPro" id="IPR006115">
    <property type="entry name" value="6PGDH_NADP-bd"/>
</dbReference>